<dbReference type="PROSITE" id="PS00174">
    <property type="entry name" value="P_GLUCOSE_ISOMERASE_2"/>
    <property type="match status" value="1"/>
</dbReference>
<comment type="function">
    <text evidence="7">Catalyzes the reversible isomerization of glucose-6-phosphate to fructose-6-phosphate.</text>
</comment>
<dbReference type="PROSITE" id="PS51463">
    <property type="entry name" value="P_GLUCOSE_ISOMERASE_3"/>
    <property type="match status" value="1"/>
</dbReference>
<accession>A0A0B4XQ05</accession>
<dbReference type="GO" id="GO:0005829">
    <property type="term" value="C:cytosol"/>
    <property type="evidence" value="ECO:0007669"/>
    <property type="project" value="TreeGrafter"/>
</dbReference>
<evidence type="ECO:0000256" key="4">
    <source>
        <dbReference type="ARBA" id="ARBA00023152"/>
    </source>
</evidence>
<keyword evidence="4 7" id="KW-0324">Glycolysis</keyword>
<comment type="pathway">
    <text evidence="7">Carbohydrate biosynthesis; gluconeogenesis.</text>
</comment>
<dbReference type="CDD" id="cd05015">
    <property type="entry name" value="SIS_PGI_1"/>
    <property type="match status" value="1"/>
</dbReference>
<comment type="similarity">
    <text evidence="2 7 8">Belongs to the GPI family.</text>
</comment>
<name>A0A0B4XQ05_9GAMM</name>
<dbReference type="GO" id="GO:0006094">
    <property type="term" value="P:gluconeogenesis"/>
    <property type="evidence" value="ECO:0007669"/>
    <property type="project" value="UniProtKB-UniRule"/>
</dbReference>
<keyword evidence="7" id="KW-0963">Cytoplasm</keyword>
<dbReference type="OrthoDB" id="140919at2"/>
<dbReference type="HOGENOM" id="CLU_017947_3_1_6"/>
<dbReference type="RefSeq" id="WP_008735150.1">
    <property type="nucleotide sequence ID" value="NZ_CP004387.1"/>
</dbReference>
<evidence type="ECO:0000256" key="3">
    <source>
        <dbReference type="ARBA" id="ARBA00022432"/>
    </source>
</evidence>
<dbReference type="GO" id="GO:0097367">
    <property type="term" value="F:carbohydrate derivative binding"/>
    <property type="evidence" value="ECO:0007669"/>
    <property type="project" value="InterPro"/>
</dbReference>
<evidence type="ECO:0000256" key="6">
    <source>
        <dbReference type="ARBA" id="ARBA00029321"/>
    </source>
</evidence>
<dbReference type="Pfam" id="PF00342">
    <property type="entry name" value="PGI"/>
    <property type="match status" value="1"/>
</dbReference>
<dbReference type="PRINTS" id="PR00662">
    <property type="entry name" value="G6PISOMERASE"/>
</dbReference>
<dbReference type="HAMAP" id="MF_00473">
    <property type="entry name" value="G6P_isomerase"/>
    <property type="match status" value="1"/>
</dbReference>
<dbReference type="GO" id="GO:0004347">
    <property type="term" value="F:glucose-6-phosphate isomerase activity"/>
    <property type="evidence" value="ECO:0007669"/>
    <property type="project" value="UniProtKB-UniRule"/>
</dbReference>
<dbReference type="InterPro" id="IPR018189">
    <property type="entry name" value="Phosphoglucose_isomerase_CS"/>
</dbReference>
<dbReference type="Proteomes" id="UP000006764">
    <property type="component" value="Chromosome"/>
</dbReference>
<protein>
    <recommendedName>
        <fullName evidence="7">Glucose-6-phosphate isomerase</fullName>
        <shortName evidence="7">GPI</shortName>
        <ecNumber evidence="7">5.3.1.9</ecNumber>
    </recommendedName>
    <alternativeName>
        <fullName evidence="7">Phosphoglucose isomerase</fullName>
        <shortName evidence="7">PGI</shortName>
    </alternativeName>
    <alternativeName>
        <fullName evidence="7">Phosphohexose isomerase</fullName>
        <shortName evidence="7">PHI</shortName>
    </alternativeName>
</protein>
<evidence type="ECO:0000256" key="8">
    <source>
        <dbReference type="RuleBase" id="RU000612"/>
    </source>
</evidence>
<keyword evidence="3 7" id="KW-0312">Gluconeogenesis</keyword>
<organism evidence="9 10">
    <name type="scientific">Isoalcanivorax pacificus W11-5</name>
    <dbReference type="NCBI Taxonomy" id="391936"/>
    <lineage>
        <taxon>Bacteria</taxon>
        <taxon>Pseudomonadati</taxon>
        <taxon>Pseudomonadota</taxon>
        <taxon>Gammaproteobacteria</taxon>
        <taxon>Oceanospirillales</taxon>
        <taxon>Alcanivoracaceae</taxon>
        <taxon>Isoalcanivorax</taxon>
    </lineage>
</organism>
<keyword evidence="5 7" id="KW-0413">Isomerase</keyword>
<dbReference type="Gene3D" id="1.10.1390.10">
    <property type="match status" value="1"/>
</dbReference>
<dbReference type="InterPro" id="IPR023096">
    <property type="entry name" value="G6P_Isomerase_C"/>
</dbReference>
<feature type="active site" evidence="7">
    <location>
        <position position="381"/>
    </location>
</feature>
<comment type="pathway">
    <text evidence="1 7 8">Carbohydrate degradation; glycolysis; D-glyceraldehyde 3-phosphate and glycerone phosphate from D-glucose: step 2/4.</text>
</comment>
<reference evidence="9 10" key="1">
    <citation type="journal article" date="2012" name="J. Bacteriol.">
        <title>Genome sequence of an alkane-degrading bacterium, Alcanivorax pacificus type strain W11-5, isolated from deep sea sediment.</title>
        <authorList>
            <person name="Lai Q."/>
            <person name="Shao Z."/>
        </authorList>
    </citation>
    <scope>NUCLEOTIDE SEQUENCE [LARGE SCALE GENOMIC DNA]</scope>
    <source>
        <strain evidence="9 10">W11-5</strain>
    </source>
</reference>
<dbReference type="AlphaFoldDB" id="A0A0B4XQ05"/>
<dbReference type="NCBIfam" id="NF001211">
    <property type="entry name" value="PRK00179.1"/>
    <property type="match status" value="1"/>
</dbReference>
<dbReference type="CDD" id="cd05016">
    <property type="entry name" value="SIS_PGI_2"/>
    <property type="match status" value="1"/>
</dbReference>
<sequence length="558" mass="62295">MIWDNLQQHADTLRGRHLADLFADDPLRFHSLHRQVGPLLFDFSKQRLTTETLALLAEFADARDLRGWIDRLFAGEKVNGTENRAAMHWALRARAEGHIPEPVAGLFGEVADQLQRMERIVNKLHAGQWRGVTGEVITDVVNIGVGGSDLGPLMVSRALEDYQVSTAQPLNLHFVSSMDGSQLSHLLRMLRPQNTLFIISSKSFTTVDTLYNANTARSWLRDALGRDPAVVDCHFLGVSASDTKMAEWGIHEDNRLRFWEWVGGRFSVWSAIGLPVALSIGMGAFRDFLAGGHFMDTHFRNAAWLDNVPVLMALTGLWNTNLLGISAQAILPYDARLKYLPSYLEQLEMESNGKSVTRDGEPVDYSTSPVIWGEVGPNAQHAFYQLLHQGTQVVTCDFVVPAMRYHETDRAQVTGTLSGQHELALANCLAQSRLLALGEAALPQREQMPFYKRYKGNQPSSTLMLDELTPFGLGALLAAYEHKVFTQAVLWQINPFDQWGVELGKKIALETLSLIHSREDSDDISEQMLATRSAALRDSMDGSTVGLLDFIKQQRRGF</sequence>
<dbReference type="EC" id="5.3.1.9" evidence="7"/>
<evidence type="ECO:0000256" key="2">
    <source>
        <dbReference type="ARBA" id="ARBA00006604"/>
    </source>
</evidence>
<dbReference type="STRING" id="391936.S7S_10430"/>
<dbReference type="InterPro" id="IPR001672">
    <property type="entry name" value="G6P_Isomerase"/>
</dbReference>
<dbReference type="EMBL" id="CP004387">
    <property type="protein sequence ID" value="AJD48498.1"/>
    <property type="molecule type" value="Genomic_DNA"/>
</dbReference>
<feature type="active site" description="Proton donor" evidence="7">
    <location>
        <position position="350"/>
    </location>
</feature>
<feature type="active site" evidence="7">
    <location>
        <position position="505"/>
    </location>
</feature>
<dbReference type="PANTHER" id="PTHR11469">
    <property type="entry name" value="GLUCOSE-6-PHOSPHATE ISOMERASE"/>
    <property type="match status" value="1"/>
</dbReference>
<dbReference type="GO" id="GO:0048029">
    <property type="term" value="F:monosaccharide binding"/>
    <property type="evidence" value="ECO:0007669"/>
    <property type="project" value="TreeGrafter"/>
</dbReference>
<keyword evidence="10" id="KW-1185">Reference proteome</keyword>
<dbReference type="GO" id="GO:0006096">
    <property type="term" value="P:glycolytic process"/>
    <property type="evidence" value="ECO:0007669"/>
    <property type="project" value="UniProtKB-UniRule"/>
</dbReference>
<dbReference type="PANTHER" id="PTHR11469:SF1">
    <property type="entry name" value="GLUCOSE-6-PHOSPHATE ISOMERASE"/>
    <property type="match status" value="1"/>
</dbReference>
<comment type="subcellular location">
    <subcellularLocation>
        <location evidence="7">Cytoplasm</location>
    </subcellularLocation>
</comment>
<proteinExistence type="inferred from homology"/>
<gene>
    <name evidence="7 9" type="primary">pgi</name>
    <name evidence="9" type="ORF">S7S_10430</name>
</gene>
<dbReference type="InterPro" id="IPR046348">
    <property type="entry name" value="SIS_dom_sf"/>
</dbReference>
<dbReference type="InterPro" id="IPR035482">
    <property type="entry name" value="SIS_PGI_2"/>
</dbReference>
<dbReference type="SUPFAM" id="SSF53697">
    <property type="entry name" value="SIS domain"/>
    <property type="match status" value="1"/>
</dbReference>
<dbReference type="Gene3D" id="3.40.50.10490">
    <property type="entry name" value="Glucose-6-phosphate isomerase like protein, domain 1"/>
    <property type="match status" value="2"/>
</dbReference>
<dbReference type="GO" id="GO:0051156">
    <property type="term" value="P:glucose 6-phosphate metabolic process"/>
    <property type="evidence" value="ECO:0007669"/>
    <property type="project" value="TreeGrafter"/>
</dbReference>
<evidence type="ECO:0000313" key="9">
    <source>
        <dbReference type="EMBL" id="AJD48498.1"/>
    </source>
</evidence>
<evidence type="ECO:0000256" key="7">
    <source>
        <dbReference type="HAMAP-Rule" id="MF_00473"/>
    </source>
</evidence>
<evidence type="ECO:0000313" key="10">
    <source>
        <dbReference type="Proteomes" id="UP000006764"/>
    </source>
</evidence>
<comment type="catalytic activity">
    <reaction evidence="6 7 8">
        <text>alpha-D-glucose 6-phosphate = beta-D-fructose 6-phosphate</text>
        <dbReference type="Rhea" id="RHEA:11816"/>
        <dbReference type="ChEBI" id="CHEBI:57634"/>
        <dbReference type="ChEBI" id="CHEBI:58225"/>
        <dbReference type="EC" id="5.3.1.9"/>
    </reaction>
</comment>
<dbReference type="InterPro" id="IPR035476">
    <property type="entry name" value="SIS_PGI_1"/>
</dbReference>
<dbReference type="UniPathway" id="UPA00109">
    <property type="reaction ID" value="UER00181"/>
</dbReference>
<evidence type="ECO:0000256" key="1">
    <source>
        <dbReference type="ARBA" id="ARBA00004926"/>
    </source>
</evidence>
<dbReference type="PROSITE" id="PS00765">
    <property type="entry name" value="P_GLUCOSE_ISOMERASE_1"/>
    <property type="match status" value="1"/>
</dbReference>
<dbReference type="KEGG" id="apac:S7S_10430"/>
<evidence type="ECO:0000256" key="5">
    <source>
        <dbReference type="ARBA" id="ARBA00023235"/>
    </source>
</evidence>
<dbReference type="UniPathway" id="UPA00138"/>